<gene>
    <name evidence="1" type="ORF">RCL2_002069400</name>
</gene>
<dbReference type="AlphaFoldDB" id="A0A8H3QWE6"/>
<dbReference type="OrthoDB" id="2393443at2759"/>
<reference evidence="1" key="1">
    <citation type="submission" date="2019-10" db="EMBL/GenBank/DDBJ databases">
        <title>Conservation and host-specific expression of non-tandemly repeated heterogenous ribosome RNA gene in arbuscular mycorrhizal fungi.</title>
        <authorList>
            <person name="Maeda T."/>
            <person name="Kobayashi Y."/>
            <person name="Nakagawa T."/>
            <person name="Ezawa T."/>
            <person name="Yamaguchi K."/>
            <person name="Bino T."/>
            <person name="Nishimoto Y."/>
            <person name="Shigenobu S."/>
            <person name="Kawaguchi M."/>
        </authorList>
    </citation>
    <scope>NUCLEOTIDE SEQUENCE</scope>
    <source>
        <strain evidence="1">HR1</strain>
    </source>
</reference>
<protein>
    <submittedName>
        <fullName evidence="1">Uncharacterized protein</fullName>
    </submittedName>
</protein>
<proteinExistence type="predicted"/>
<organism evidence="1 2">
    <name type="scientific">Rhizophagus clarus</name>
    <dbReference type="NCBI Taxonomy" id="94130"/>
    <lineage>
        <taxon>Eukaryota</taxon>
        <taxon>Fungi</taxon>
        <taxon>Fungi incertae sedis</taxon>
        <taxon>Mucoromycota</taxon>
        <taxon>Glomeromycotina</taxon>
        <taxon>Glomeromycetes</taxon>
        <taxon>Glomerales</taxon>
        <taxon>Glomeraceae</taxon>
        <taxon>Rhizophagus</taxon>
    </lineage>
</organism>
<evidence type="ECO:0000313" key="1">
    <source>
        <dbReference type="EMBL" id="GES93952.1"/>
    </source>
</evidence>
<comment type="caution">
    <text evidence="1">The sequence shown here is derived from an EMBL/GenBank/DDBJ whole genome shotgun (WGS) entry which is preliminary data.</text>
</comment>
<evidence type="ECO:0000313" key="2">
    <source>
        <dbReference type="Proteomes" id="UP000615446"/>
    </source>
</evidence>
<name>A0A8H3QWE6_9GLOM</name>
<dbReference type="EMBL" id="BLAL01000229">
    <property type="protein sequence ID" value="GES93952.1"/>
    <property type="molecule type" value="Genomic_DNA"/>
</dbReference>
<accession>A0A8H3QWE6</accession>
<sequence>MKCNLIGNLYTPETQKTFSSQYDDGFDFYYPNNPDVEEEVIPHETNEIINSNKVVELNKESSHIENVSHSQAVTEETEYKNRSGGTENPIILNNLMKRLQSKYHYRNLIRDNGSNRGRDYPFSYPAESPKQNMRLNNYGKNMSILYILNELGYSISKDTLYRI</sequence>
<dbReference type="Proteomes" id="UP000615446">
    <property type="component" value="Unassembled WGS sequence"/>
</dbReference>